<dbReference type="Gene3D" id="3.30.1600.10">
    <property type="entry name" value="SIR2/SIRT2 'Small Domain"/>
    <property type="match status" value="1"/>
</dbReference>
<dbReference type="GO" id="GO:0070403">
    <property type="term" value="F:NAD+ binding"/>
    <property type="evidence" value="ECO:0007669"/>
    <property type="project" value="UniProtKB-UniRule"/>
</dbReference>
<dbReference type="AlphaFoldDB" id="A0A2W5QKF0"/>
<evidence type="ECO:0000256" key="5">
    <source>
        <dbReference type="HAMAP-Rule" id="MF_01967"/>
    </source>
</evidence>
<evidence type="ECO:0000256" key="3">
    <source>
        <dbReference type="ARBA" id="ARBA00022833"/>
    </source>
</evidence>
<dbReference type="Pfam" id="PF02146">
    <property type="entry name" value="SIR2"/>
    <property type="match status" value="1"/>
</dbReference>
<sequence>MSSLEALEDFVRQHPRLFVITGAGCSTESGIPDYRDANGDWKRPAPVTYQAFMGEEATRRRYWARSLVGWRTIGQAHPGPAHLALAQLEAQGRIGLLLTQNVDGLHQAGGSHRVIDLHGRIDTVRCMACGHRSPRAALQARLLTLNPAWAALEASAAPDGDADLEGRDFSGFQVPACLLCGGLLKPDVVFFGESVPPERVAAAREAQAAADAVLVAGSSLMVYSGFRFVQAAATAGQPVAAVNLGRTRADELLTLKAAMPVGAALTALAERLAG</sequence>
<feature type="binding site" evidence="5 6">
    <location>
        <position position="129"/>
    </location>
    <ligand>
        <name>Zn(2+)</name>
        <dbReference type="ChEBI" id="CHEBI:29105"/>
    </ligand>
</feature>
<feature type="active site" description="Proton acceptor" evidence="5 6">
    <location>
        <position position="118"/>
    </location>
</feature>
<evidence type="ECO:0000256" key="6">
    <source>
        <dbReference type="PROSITE-ProRule" id="PRU00236"/>
    </source>
</evidence>
<dbReference type="InterPro" id="IPR026590">
    <property type="entry name" value="Ssirtuin_cat_dom"/>
</dbReference>
<evidence type="ECO:0000256" key="4">
    <source>
        <dbReference type="ARBA" id="ARBA00023027"/>
    </source>
</evidence>
<dbReference type="InterPro" id="IPR029035">
    <property type="entry name" value="DHS-like_NAD/FAD-binding_dom"/>
</dbReference>
<dbReference type="InterPro" id="IPR026587">
    <property type="entry name" value="Sirtuin_class_II"/>
</dbReference>
<dbReference type="InterPro" id="IPR026591">
    <property type="entry name" value="Sirtuin_cat_small_dom_sf"/>
</dbReference>
<dbReference type="HAMAP" id="MF_01967">
    <property type="entry name" value="Sirtuin_ClassII"/>
    <property type="match status" value="1"/>
</dbReference>
<dbReference type="PANTHER" id="PTHR11085">
    <property type="entry name" value="NAD-DEPENDENT PROTEIN DEACYLASE SIRTUIN-5, MITOCHONDRIAL-RELATED"/>
    <property type="match status" value="1"/>
</dbReference>
<evidence type="ECO:0000313" key="8">
    <source>
        <dbReference type="EMBL" id="PZQ75335.1"/>
    </source>
</evidence>
<evidence type="ECO:0000256" key="1">
    <source>
        <dbReference type="ARBA" id="ARBA00022679"/>
    </source>
</evidence>
<feature type="binding site" evidence="5">
    <location>
        <position position="261"/>
    </location>
    <ligand>
        <name>NAD(+)</name>
        <dbReference type="ChEBI" id="CHEBI:57540"/>
    </ligand>
</feature>
<keyword evidence="2 5" id="KW-0479">Metal-binding</keyword>
<dbReference type="InterPro" id="IPR003000">
    <property type="entry name" value="Sirtuin"/>
</dbReference>
<feature type="binding site" evidence="5">
    <location>
        <begin position="100"/>
        <end position="103"/>
    </location>
    <ligand>
        <name>NAD(+)</name>
        <dbReference type="ChEBI" id="CHEBI:57540"/>
    </ligand>
</feature>
<keyword evidence="5" id="KW-0963">Cytoplasm</keyword>
<dbReference type="NCBIfam" id="NF003738">
    <property type="entry name" value="PRK05333.1"/>
    <property type="match status" value="1"/>
</dbReference>
<feature type="binding site" evidence="5 6">
    <location>
        <position position="180"/>
    </location>
    <ligand>
        <name>Zn(2+)</name>
        <dbReference type="ChEBI" id="CHEBI:29105"/>
    </ligand>
</feature>
<evidence type="ECO:0000256" key="2">
    <source>
        <dbReference type="ARBA" id="ARBA00022723"/>
    </source>
</evidence>
<comment type="function">
    <text evidence="5">NAD-dependent protein deacetylase which modulates the activities of several enzymes which are inactive in their acetylated form.</text>
</comment>
<dbReference type="Proteomes" id="UP000249135">
    <property type="component" value="Unassembled WGS sequence"/>
</dbReference>
<dbReference type="GO" id="GO:0005737">
    <property type="term" value="C:cytoplasm"/>
    <property type="evidence" value="ECO:0007669"/>
    <property type="project" value="UniProtKB-SubCell"/>
</dbReference>
<comment type="subcellular location">
    <subcellularLocation>
        <location evidence="5">Cytoplasm</location>
    </subcellularLocation>
</comment>
<comment type="cofactor">
    <cofactor evidence="5">
        <name>Zn(2+)</name>
        <dbReference type="ChEBI" id="CHEBI:29105"/>
    </cofactor>
    <text evidence="5">Binds 1 zinc ion per subunit.</text>
</comment>
<dbReference type="GO" id="GO:0017136">
    <property type="term" value="F:histone deacetylase activity, NAD-dependent"/>
    <property type="evidence" value="ECO:0007669"/>
    <property type="project" value="TreeGrafter"/>
</dbReference>
<organism evidence="8 9">
    <name type="scientific">Variovorax paradoxus</name>
    <dbReference type="NCBI Taxonomy" id="34073"/>
    <lineage>
        <taxon>Bacteria</taxon>
        <taxon>Pseudomonadati</taxon>
        <taxon>Pseudomonadota</taxon>
        <taxon>Betaproteobacteria</taxon>
        <taxon>Burkholderiales</taxon>
        <taxon>Comamonadaceae</taxon>
        <taxon>Variovorax</taxon>
    </lineage>
</organism>
<keyword evidence="1 5" id="KW-0808">Transferase</keyword>
<evidence type="ECO:0000313" key="9">
    <source>
        <dbReference type="Proteomes" id="UP000249135"/>
    </source>
</evidence>
<comment type="caution">
    <text evidence="8">The sequence shown here is derived from an EMBL/GenBank/DDBJ whole genome shotgun (WGS) entry which is preliminary data.</text>
</comment>
<feature type="binding site" evidence="5">
    <location>
        <begin position="217"/>
        <end position="219"/>
    </location>
    <ligand>
        <name>NAD(+)</name>
        <dbReference type="ChEBI" id="CHEBI:57540"/>
    </ligand>
</feature>
<keyword evidence="3 5" id="KW-0862">Zinc</keyword>
<comment type="catalytic activity">
    <reaction evidence="5">
        <text>N(6)-acetyl-L-lysyl-[protein] + NAD(+) + H2O = 2''-O-acetyl-ADP-D-ribose + nicotinamide + L-lysyl-[protein]</text>
        <dbReference type="Rhea" id="RHEA:43636"/>
        <dbReference type="Rhea" id="RHEA-COMP:9752"/>
        <dbReference type="Rhea" id="RHEA-COMP:10731"/>
        <dbReference type="ChEBI" id="CHEBI:15377"/>
        <dbReference type="ChEBI" id="CHEBI:17154"/>
        <dbReference type="ChEBI" id="CHEBI:29969"/>
        <dbReference type="ChEBI" id="CHEBI:57540"/>
        <dbReference type="ChEBI" id="CHEBI:61930"/>
        <dbReference type="ChEBI" id="CHEBI:83767"/>
        <dbReference type="EC" id="2.3.1.286"/>
    </reaction>
</comment>
<feature type="binding site" evidence="5">
    <location>
        <begin position="243"/>
        <end position="245"/>
    </location>
    <ligand>
        <name>NAD(+)</name>
        <dbReference type="ChEBI" id="CHEBI:57540"/>
    </ligand>
</feature>
<dbReference type="EC" id="2.3.1.286" evidence="5"/>
<keyword evidence="4 5" id="KW-0520">NAD</keyword>
<dbReference type="InterPro" id="IPR050134">
    <property type="entry name" value="NAD-dep_sirtuin_deacylases"/>
</dbReference>
<gene>
    <name evidence="5" type="primary">cobB</name>
    <name evidence="8" type="ORF">DI563_09910</name>
</gene>
<reference evidence="8 9" key="1">
    <citation type="submission" date="2017-08" db="EMBL/GenBank/DDBJ databases">
        <title>Infants hospitalized years apart are colonized by the same room-sourced microbial strains.</title>
        <authorList>
            <person name="Brooks B."/>
            <person name="Olm M.R."/>
            <person name="Firek B.A."/>
            <person name="Baker R."/>
            <person name="Thomas B.C."/>
            <person name="Morowitz M.J."/>
            <person name="Banfield J.F."/>
        </authorList>
    </citation>
    <scope>NUCLEOTIDE SEQUENCE [LARGE SCALE GENOMIC DNA]</scope>
    <source>
        <strain evidence="8">S2_005_003_R2_41</strain>
    </source>
</reference>
<name>A0A2W5QKF0_VARPD</name>
<dbReference type="GO" id="GO:0008270">
    <property type="term" value="F:zinc ion binding"/>
    <property type="evidence" value="ECO:0007669"/>
    <property type="project" value="UniProtKB-UniRule"/>
</dbReference>
<dbReference type="PROSITE" id="PS50305">
    <property type="entry name" value="SIRTUIN"/>
    <property type="match status" value="1"/>
</dbReference>
<accession>A0A2W5QKF0</accession>
<proteinExistence type="inferred from homology"/>
<dbReference type="PANTHER" id="PTHR11085:SF10">
    <property type="entry name" value="NAD-DEPENDENT PROTEIN DEACYLASE SIRTUIN-5, MITOCHONDRIAL-RELATED"/>
    <property type="match status" value="1"/>
</dbReference>
<dbReference type="SUPFAM" id="SSF52467">
    <property type="entry name" value="DHS-like NAD/FAD-binding domain"/>
    <property type="match status" value="1"/>
</dbReference>
<evidence type="ECO:0000259" key="7">
    <source>
        <dbReference type="PROSITE" id="PS50305"/>
    </source>
</evidence>
<comment type="similarity">
    <text evidence="5">Belongs to the sirtuin family. Class II subfamily.</text>
</comment>
<feature type="binding site" evidence="5 6">
    <location>
        <position position="177"/>
    </location>
    <ligand>
        <name>Zn(2+)</name>
        <dbReference type="ChEBI" id="CHEBI:29105"/>
    </ligand>
</feature>
<protein>
    <recommendedName>
        <fullName evidence="5">NAD-dependent protein deacetylase</fullName>
        <ecNumber evidence="5">2.3.1.286</ecNumber>
    </recommendedName>
    <alternativeName>
        <fullName evidence="5">Regulatory protein SIR2 homolog</fullName>
    </alternativeName>
</protein>
<comment type="caution">
    <text evidence="5">Lacks conserved residue(s) required for the propagation of feature annotation.</text>
</comment>
<dbReference type="EMBL" id="QFPP01000091">
    <property type="protein sequence ID" value="PZQ75335.1"/>
    <property type="molecule type" value="Genomic_DNA"/>
</dbReference>
<feature type="domain" description="Deacetylase sirtuin-type" evidence="7">
    <location>
        <begin position="1"/>
        <end position="274"/>
    </location>
</feature>
<feature type="binding site" evidence="5 6">
    <location>
        <position position="126"/>
    </location>
    <ligand>
        <name>Zn(2+)</name>
        <dbReference type="ChEBI" id="CHEBI:29105"/>
    </ligand>
</feature>
<dbReference type="Gene3D" id="3.40.50.1220">
    <property type="entry name" value="TPP-binding domain"/>
    <property type="match status" value="1"/>
</dbReference>